<proteinExistence type="predicted"/>
<dbReference type="AlphaFoldDB" id="A0A8S1LUG9"/>
<gene>
    <name evidence="1" type="ORF">PPRIM_AZ9-3.1.T0460180</name>
</gene>
<dbReference type="EMBL" id="CAJJDM010000046">
    <property type="protein sequence ID" value="CAD8070869.1"/>
    <property type="molecule type" value="Genomic_DNA"/>
</dbReference>
<evidence type="ECO:0000313" key="1">
    <source>
        <dbReference type="EMBL" id="CAD8070869.1"/>
    </source>
</evidence>
<keyword evidence="2" id="KW-1185">Reference proteome</keyword>
<reference evidence="1" key="1">
    <citation type="submission" date="2021-01" db="EMBL/GenBank/DDBJ databases">
        <authorList>
            <consortium name="Genoscope - CEA"/>
            <person name="William W."/>
        </authorList>
    </citation>
    <scope>NUCLEOTIDE SEQUENCE</scope>
</reference>
<organism evidence="1 2">
    <name type="scientific">Paramecium primaurelia</name>
    <dbReference type="NCBI Taxonomy" id="5886"/>
    <lineage>
        <taxon>Eukaryota</taxon>
        <taxon>Sar</taxon>
        <taxon>Alveolata</taxon>
        <taxon>Ciliophora</taxon>
        <taxon>Intramacronucleata</taxon>
        <taxon>Oligohymenophorea</taxon>
        <taxon>Peniculida</taxon>
        <taxon>Parameciidae</taxon>
        <taxon>Paramecium</taxon>
    </lineage>
</organism>
<comment type="caution">
    <text evidence="1">The sequence shown here is derived from an EMBL/GenBank/DDBJ whole genome shotgun (WGS) entry which is preliminary data.</text>
</comment>
<sequence length="34" mass="3817">MGPGLDDNLPEIESNLIIIHLLTVERPRTYNLLG</sequence>
<name>A0A8S1LUG9_PARPR</name>
<dbReference type="Proteomes" id="UP000688137">
    <property type="component" value="Unassembled WGS sequence"/>
</dbReference>
<protein>
    <submittedName>
        <fullName evidence="1">Uncharacterized protein</fullName>
    </submittedName>
</protein>
<accession>A0A8S1LUG9</accession>
<evidence type="ECO:0000313" key="2">
    <source>
        <dbReference type="Proteomes" id="UP000688137"/>
    </source>
</evidence>